<evidence type="ECO:0000313" key="3">
    <source>
        <dbReference type="Proteomes" id="UP000243579"/>
    </source>
</evidence>
<organism evidence="2 3">
    <name type="scientific">Achlya hypogyna</name>
    <name type="common">Oomycete</name>
    <name type="synonym">Protoachlya hypogyna</name>
    <dbReference type="NCBI Taxonomy" id="1202772"/>
    <lineage>
        <taxon>Eukaryota</taxon>
        <taxon>Sar</taxon>
        <taxon>Stramenopiles</taxon>
        <taxon>Oomycota</taxon>
        <taxon>Saprolegniomycetes</taxon>
        <taxon>Saprolegniales</taxon>
        <taxon>Achlyaceae</taxon>
        <taxon>Achlya</taxon>
    </lineage>
</organism>
<dbReference type="AlphaFoldDB" id="A0A1V9ZT23"/>
<evidence type="ECO:0000313" key="2">
    <source>
        <dbReference type="EMBL" id="OQS01143.1"/>
    </source>
</evidence>
<gene>
    <name evidence="2" type="ORF">ACHHYP_01706</name>
</gene>
<dbReference type="EMBL" id="JNBR01000013">
    <property type="protein sequence ID" value="OQS01143.1"/>
    <property type="molecule type" value="Genomic_DNA"/>
</dbReference>
<dbReference type="OrthoDB" id="71512at2759"/>
<accession>A0A1V9ZT23</accession>
<comment type="caution">
    <text evidence="2">The sequence shown here is derived from an EMBL/GenBank/DDBJ whole genome shotgun (WGS) entry which is preliminary data.</text>
</comment>
<protein>
    <submittedName>
        <fullName evidence="2">Uncharacterized protein</fullName>
    </submittedName>
</protein>
<dbReference type="Proteomes" id="UP000243579">
    <property type="component" value="Unassembled WGS sequence"/>
</dbReference>
<feature type="region of interest" description="Disordered" evidence="1">
    <location>
        <begin position="338"/>
        <end position="358"/>
    </location>
</feature>
<name>A0A1V9ZT23_ACHHY</name>
<evidence type="ECO:0000256" key="1">
    <source>
        <dbReference type="SAM" id="MobiDB-lite"/>
    </source>
</evidence>
<proteinExistence type="predicted"/>
<keyword evidence="3" id="KW-1185">Reference proteome</keyword>
<sequence length="689" mass="74941">MDILGPGEYKVRRTSPDVHWGCISFAKGLFAKCHVVKSFDAAKVLANIALASGTAGWDALHVGHQLVAVDGQPTDHLSSSQLALRTLDATELTLKDEKLGQLELRLMHGVRGAVHFMSAAELTDRMDQAVSCMLRNHLDQAYAHLAEIPLGADVMVSVFKAELQFLRALVSQDELCTQKAVDDAERAVEIAAQFAELPQCSVASKLLHDAALAEALALAGIAHLLRTSVNPAVAALRRSLCLYGALHAALPSPALPTAVQSELLGRARLGLGVFHLFGAVVPGEYQWVLQLLQLRVDIPAGMQLLYDAWTQPHHRAHWAGLALMNASPALLHHRLRAKVTPPPSSSTSDESSEDETDWHDVRVQRRALEQVAARCLAAQPNWVLYLWSASVAKQWTEPATALALALRAEAAVGVAERTYQLQLHVARLSFRALDIPRATAYCQRLITAHARTPAMAPRATRLDACVHLAACLALDGPETARTVRSLLRHALFLRSEAQDDDVALLVDRATYYAEAPDARLALLPFDLLYLGSERPKPPEALALFRRVCRAQIGAWAPPPMPFPHDQPSCWTADDADVATERDAHMRLDAWTLFGLLLLPDPATHNDALWYLAGAVALRQKWPSIASPCVPAACFLLAKELVHVALDAALAVLNVGVAYSELKGPVAASYQGRMKMLEAVLGRRHSVSHS</sequence>
<reference evidence="2 3" key="1">
    <citation type="journal article" date="2014" name="Genome Biol. Evol.">
        <title>The secreted proteins of Achlya hypogyna and Thraustotheca clavata identify the ancestral oomycete secretome and reveal gene acquisitions by horizontal gene transfer.</title>
        <authorList>
            <person name="Misner I."/>
            <person name="Blouin N."/>
            <person name="Leonard G."/>
            <person name="Richards T.A."/>
            <person name="Lane C.E."/>
        </authorList>
    </citation>
    <scope>NUCLEOTIDE SEQUENCE [LARGE SCALE GENOMIC DNA]</scope>
    <source>
        <strain evidence="2 3">ATCC 48635</strain>
    </source>
</reference>
<dbReference type="STRING" id="1202772.A0A1V9ZT23"/>